<sequence>MKITRLGTYKTGFKYYKNKIEITNPDEIDKIKLLKIPPAYENVSILNNKKIIAFGYDSKNRKQVLYNPAFIAKQNAKKYNKISTSIKFFSKLKKKVAYDLEKESGSGGDEKTLAIAIIITLILTCGFRIGNKKYEKDNNSVGLTTLKYKHSKFENKKILIDFIGKKGVRNVAECDNKIIYDYISKKAATAASKEEYIFSYAANTKVITSSDVNEYLRDISNKYDKSGSIIITTKDLRTWNANMLFLTYYKKLRKSRCLKVKKGVGGSDNNIDSNNIDSEKSINKDIKTAIEMVSDKLHNSYSICRKSYIDPKIIEDILSSIKHNKKD</sequence>
<evidence type="ECO:0000256" key="4">
    <source>
        <dbReference type="ARBA" id="ARBA00023029"/>
    </source>
</evidence>
<evidence type="ECO:0000256" key="1">
    <source>
        <dbReference type="ARBA" id="ARBA00000213"/>
    </source>
</evidence>
<organism evidence="9">
    <name type="scientific">viral metagenome</name>
    <dbReference type="NCBI Taxonomy" id="1070528"/>
    <lineage>
        <taxon>unclassified sequences</taxon>
        <taxon>metagenomes</taxon>
        <taxon>organismal metagenomes</taxon>
    </lineage>
</organism>
<keyword evidence="5" id="KW-0238">DNA-binding</keyword>
<feature type="domain" description="DNA topoisomerase IB N-terminal" evidence="8">
    <location>
        <begin position="12"/>
        <end position="57"/>
    </location>
</feature>
<evidence type="ECO:0000259" key="8">
    <source>
        <dbReference type="Pfam" id="PF21338"/>
    </source>
</evidence>
<comment type="catalytic activity">
    <reaction evidence="1">
        <text>ATP-independent breakage of single-stranded DNA, followed by passage and rejoining.</text>
        <dbReference type="EC" id="5.6.2.1"/>
    </reaction>
</comment>
<dbReference type="Pfam" id="PF21338">
    <property type="entry name" value="Top1B_N_bact"/>
    <property type="match status" value="1"/>
</dbReference>
<dbReference type="Gene3D" id="3.90.15.10">
    <property type="entry name" value="Topoisomerase I, Chain A, domain 3"/>
    <property type="match status" value="1"/>
</dbReference>
<dbReference type="AlphaFoldDB" id="A0A6C0LCI0"/>
<evidence type="ECO:0000256" key="6">
    <source>
        <dbReference type="ARBA" id="ARBA00023235"/>
    </source>
</evidence>
<protein>
    <recommendedName>
        <fullName evidence="3">DNA topoisomerase</fullName>
        <ecNumber evidence="3">5.6.2.1</ecNumber>
    </recommendedName>
</protein>
<dbReference type="InterPro" id="IPR011010">
    <property type="entry name" value="DNA_brk_join_enz"/>
</dbReference>
<evidence type="ECO:0000256" key="2">
    <source>
        <dbReference type="ARBA" id="ARBA00006645"/>
    </source>
</evidence>
<reference evidence="9" key="1">
    <citation type="journal article" date="2020" name="Nature">
        <title>Giant virus diversity and host interactions through global metagenomics.</title>
        <authorList>
            <person name="Schulz F."/>
            <person name="Roux S."/>
            <person name="Paez-Espino D."/>
            <person name="Jungbluth S."/>
            <person name="Walsh D.A."/>
            <person name="Denef V.J."/>
            <person name="McMahon K.D."/>
            <person name="Konstantinidis K.T."/>
            <person name="Eloe-Fadrosh E.A."/>
            <person name="Kyrpides N.C."/>
            <person name="Woyke T."/>
        </authorList>
    </citation>
    <scope>NUCLEOTIDE SEQUENCE</scope>
    <source>
        <strain evidence="9">GVMAG-M-3300027763-16</strain>
    </source>
</reference>
<dbReference type="GO" id="GO:0006265">
    <property type="term" value="P:DNA topological change"/>
    <property type="evidence" value="ECO:0007669"/>
    <property type="project" value="InterPro"/>
</dbReference>
<dbReference type="PRINTS" id="PR00416">
    <property type="entry name" value="EUTPISMRASEI"/>
</dbReference>
<dbReference type="InterPro" id="IPR049331">
    <property type="entry name" value="Top1B_N_bact"/>
</dbReference>
<keyword evidence="4" id="KW-0799">Topoisomerase</keyword>
<evidence type="ECO:0000256" key="3">
    <source>
        <dbReference type="ARBA" id="ARBA00012891"/>
    </source>
</evidence>
<evidence type="ECO:0000256" key="5">
    <source>
        <dbReference type="ARBA" id="ARBA00023125"/>
    </source>
</evidence>
<dbReference type="SUPFAM" id="SSF56349">
    <property type="entry name" value="DNA breaking-rejoining enzymes"/>
    <property type="match status" value="1"/>
</dbReference>
<evidence type="ECO:0000313" key="9">
    <source>
        <dbReference type="EMBL" id="QHU27408.1"/>
    </source>
</evidence>
<dbReference type="Pfam" id="PF01028">
    <property type="entry name" value="Topoisom_I"/>
    <property type="match status" value="1"/>
</dbReference>
<dbReference type="GO" id="GO:0003917">
    <property type="term" value="F:DNA topoisomerase type I (single strand cut, ATP-independent) activity"/>
    <property type="evidence" value="ECO:0007669"/>
    <property type="project" value="UniProtKB-EC"/>
</dbReference>
<dbReference type="Gene3D" id="3.30.66.10">
    <property type="entry name" value="DNA topoisomerase I domain"/>
    <property type="match status" value="1"/>
</dbReference>
<dbReference type="InterPro" id="IPR035447">
    <property type="entry name" value="DNA_topo_I_N_sf"/>
</dbReference>
<proteinExistence type="inferred from homology"/>
<feature type="domain" description="DNA topoisomerase I catalytic core eukaryotic-type" evidence="7">
    <location>
        <begin position="70"/>
        <end position="325"/>
    </location>
</feature>
<dbReference type="GO" id="GO:0003677">
    <property type="term" value="F:DNA binding"/>
    <property type="evidence" value="ECO:0007669"/>
    <property type="project" value="UniProtKB-KW"/>
</dbReference>
<dbReference type="InterPro" id="IPR001631">
    <property type="entry name" value="TopoI"/>
</dbReference>
<dbReference type="EC" id="5.6.2.1" evidence="3"/>
<comment type="similarity">
    <text evidence="2">Belongs to the type IB topoisomerase family.</text>
</comment>
<dbReference type="InterPro" id="IPR013500">
    <property type="entry name" value="TopoI_cat_euk"/>
</dbReference>
<evidence type="ECO:0000259" key="7">
    <source>
        <dbReference type="Pfam" id="PF01028"/>
    </source>
</evidence>
<dbReference type="InterPro" id="IPR014711">
    <property type="entry name" value="TopoI_cat_a-hlx-sub_euk"/>
</dbReference>
<dbReference type="SUPFAM" id="SSF55869">
    <property type="entry name" value="DNA topoisomerase I domain"/>
    <property type="match status" value="1"/>
</dbReference>
<accession>A0A6C0LCI0</accession>
<keyword evidence="6" id="KW-0413">Isomerase</keyword>
<dbReference type="PROSITE" id="PS52038">
    <property type="entry name" value="TOPO_IB_2"/>
    <property type="match status" value="1"/>
</dbReference>
<dbReference type="EMBL" id="MN740455">
    <property type="protein sequence ID" value="QHU27408.1"/>
    <property type="molecule type" value="Genomic_DNA"/>
</dbReference>
<name>A0A6C0LCI0_9ZZZZ</name>